<accession>A0ABS3I7E6</accession>
<name>A0ABS3I7E6_9MICO</name>
<feature type="compositionally biased region" description="Basic and acidic residues" evidence="1">
    <location>
        <begin position="7"/>
        <end position="20"/>
    </location>
</feature>
<feature type="compositionally biased region" description="Basic and acidic residues" evidence="1">
    <location>
        <begin position="167"/>
        <end position="181"/>
    </location>
</feature>
<gene>
    <name evidence="2" type="ORF">J0911_07665</name>
</gene>
<keyword evidence="3" id="KW-1185">Reference proteome</keyword>
<feature type="region of interest" description="Disordered" evidence="1">
    <location>
        <begin position="167"/>
        <end position="207"/>
    </location>
</feature>
<dbReference type="RefSeq" id="WP_207274870.1">
    <property type="nucleotide sequence ID" value="NZ_JAFMPK010000029.1"/>
</dbReference>
<evidence type="ECO:0000313" key="2">
    <source>
        <dbReference type="EMBL" id="MBO0608907.1"/>
    </source>
</evidence>
<reference evidence="3" key="1">
    <citation type="submission" date="2023-07" db="EMBL/GenBank/DDBJ databases">
        <title>Myceligenerans salitolerans sp. nov., a halotolerant actinomycete isolated from a salt lake in Xinjiang, China.</title>
        <authorList>
            <person name="Guan T."/>
        </authorList>
    </citation>
    <scope>NUCLEOTIDE SEQUENCE [LARGE SCALE GENOMIC DNA]</scope>
    <source>
        <strain evidence="3">XHU 5031</strain>
    </source>
</reference>
<protein>
    <submittedName>
        <fullName evidence="2">DUF3618 domain-containing protein</fullName>
    </submittedName>
</protein>
<sequence>MSTNDPEAIREDIERTRGELSHDVDALGDRVNPSHMARRRVDRMKSGVTHLKERVMGTTHDTMDAAQGTGHEWADKSREAAGSVADHARETASSVAETVGSAPRAVRNQTQGNPLAVGMVAFGLGLVVASLLPSSRAERRAAVAVEENAGPIEDVKASATEAVHDLQEPARESVEAVRDAASDAARSLGEHGREAADDVRSRASDQT</sequence>
<proteinExistence type="predicted"/>
<dbReference type="Pfam" id="PF12277">
    <property type="entry name" value="DUF3618"/>
    <property type="match status" value="1"/>
</dbReference>
<evidence type="ECO:0000313" key="3">
    <source>
        <dbReference type="Proteomes" id="UP000664617"/>
    </source>
</evidence>
<evidence type="ECO:0000256" key="1">
    <source>
        <dbReference type="SAM" id="MobiDB-lite"/>
    </source>
</evidence>
<feature type="compositionally biased region" description="Basic and acidic residues" evidence="1">
    <location>
        <begin position="188"/>
        <end position="207"/>
    </location>
</feature>
<comment type="caution">
    <text evidence="2">The sequence shown here is derived from an EMBL/GenBank/DDBJ whole genome shotgun (WGS) entry which is preliminary data.</text>
</comment>
<dbReference type="Proteomes" id="UP000664617">
    <property type="component" value="Unassembled WGS sequence"/>
</dbReference>
<organism evidence="2 3">
    <name type="scientific">Myceligenerans salitolerans</name>
    <dbReference type="NCBI Taxonomy" id="1230528"/>
    <lineage>
        <taxon>Bacteria</taxon>
        <taxon>Bacillati</taxon>
        <taxon>Actinomycetota</taxon>
        <taxon>Actinomycetes</taxon>
        <taxon>Micrococcales</taxon>
        <taxon>Promicromonosporaceae</taxon>
        <taxon>Myceligenerans</taxon>
    </lineage>
</organism>
<dbReference type="EMBL" id="JAFMPK010000029">
    <property type="protein sequence ID" value="MBO0608907.1"/>
    <property type="molecule type" value="Genomic_DNA"/>
</dbReference>
<dbReference type="InterPro" id="IPR022062">
    <property type="entry name" value="DUF3618"/>
</dbReference>
<feature type="region of interest" description="Disordered" evidence="1">
    <location>
        <begin position="1"/>
        <end position="20"/>
    </location>
</feature>